<evidence type="ECO:0000256" key="12">
    <source>
        <dbReference type="ARBA" id="ARBA00022989"/>
    </source>
</evidence>
<feature type="binding site" evidence="19">
    <location>
        <position position="319"/>
    </location>
    <ligand>
        <name>Zn(2+)</name>
        <dbReference type="ChEBI" id="CHEBI:29105"/>
        <label>1</label>
    </ligand>
</feature>
<comment type="similarity">
    <text evidence="4 18">Belongs to the sterol desaturase family. SCS7 subfamily.</text>
</comment>
<dbReference type="GO" id="GO:0020037">
    <property type="term" value="F:heme binding"/>
    <property type="evidence" value="ECO:0007669"/>
    <property type="project" value="InterPro"/>
</dbReference>
<dbReference type="GO" id="GO:0006633">
    <property type="term" value="P:fatty acid biosynthetic process"/>
    <property type="evidence" value="ECO:0007669"/>
    <property type="project" value="UniProtKB-KW"/>
</dbReference>
<dbReference type="InterPro" id="IPR014430">
    <property type="entry name" value="Scs7"/>
</dbReference>
<reference evidence="23 24" key="1">
    <citation type="journal article" date="2012" name="New Phytol.">
        <title>Insight into trade-off between wood decay and parasitism from the genome of a fungal forest pathogen.</title>
        <authorList>
            <person name="Olson A."/>
            <person name="Aerts A."/>
            <person name="Asiegbu F."/>
            <person name="Belbahri L."/>
            <person name="Bouzid O."/>
            <person name="Broberg A."/>
            <person name="Canback B."/>
            <person name="Coutinho P.M."/>
            <person name="Cullen D."/>
            <person name="Dalman K."/>
            <person name="Deflorio G."/>
            <person name="van Diepen L.T."/>
            <person name="Dunand C."/>
            <person name="Duplessis S."/>
            <person name="Durling M."/>
            <person name="Gonthier P."/>
            <person name="Grimwood J."/>
            <person name="Fossdal C.G."/>
            <person name="Hansson D."/>
            <person name="Henrissat B."/>
            <person name="Hietala A."/>
            <person name="Himmelstrand K."/>
            <person name="Hoffmeister D."/>
            <person name="Hogberg N."/>
            <person name="James T.Y."/>
            <person name="Karlsson M."/>
            <person name="Kohler A."/>
            <person name="Kues U."/>
            <person name="Lee Y.H."/>
            <person name="Lin Y.C."/>
            <person name="Lind M."/>
            <person name="Lindquist E."/>
            <person name="Lombard V."/>
            <person name="Lucas S."/>
            <person name="Lunden K."/>
            <person name="Morin E."/>
            <person name="Murat C."/>
            <person name="Park J."/>
            <person name="Raffaello T."/>
            <person name="Rouze P."/>
            <person name="Salamov A."/>
            <person name="Schmutz J."/>
            <person name="Solheim H."/>
            <person name="Stahlberg J."/>
            <person name="Velez H."/>
            <person name="de Vries R.P."/>
            <person name="Wiebenga A."/>
            <person name="Woodward S."/>
            <person name="Yakovlev I."/>
            <person name="Garbelotto M."/>
            <person name="Martin F."/>
            <person name="Grigoriev I.V."/>
            <person name="Stenlid J."/>
        </authorList>
    </citation>
    <scope>NUCLEOTIDE SEQUENCE [LARGE SCALE GENOMIC DNA]</scope>
    <source>
        <strain evidence="23 24">TC 32-1</strain>
    </source>
</reference>
<feature type="transmembrane region" description="Helical" evidence="21">
    <location>
        <begin position="207"/>
        <end position="232"/>
    </location>
</feature>
<proteinExistence type="inferred from homology"/>
<keyword evidence="16 18" id="KW-0472">Membrane</keyword>
<evidence type="ECO:0000256" key="1">
    <source>
        <dbReference type="ARBA" id="ARBA00004477"/>
    </source>
</evidence>
<evidence type="ECO:0000256" key="9">
    <source>
        <dbReference type="ARBA" id="ARBA00022824"/>
    </source>
</evidence>
<dbReference type="GO" id="GO:0005506">
    <property type="term" value="F:iron ion binding"/>
    <property type="evidence" value="ECO:0007669"/>
    <property type="project" value="UniProtKB-UniRule"/>
</dbReference>
<keyword evidence="8 18" id="KW-0479">Metal-binding</keyword>
<keyword evidence="12 21" id="KW-1133">Transmembrane helix</keyword>
<keyword evidence="14 18" id="KW-0408">Iron</keyword>
<dbReference type="Pfam" id="PF04116">
    <property type="entry name" value="FA_hydroxylase"/>
    <property type="match status" value="1"/>
</dbReference>
<comment type="cofactor">
    <cofactor evidence="18 19">
        <name>Zn(2+)</name>
        <dbReference type="ChEBI" id="CHEBI:29105"/>
    </cofactor>
    <text evidence="18 19">Binds 2 Zn(2+) ions per subunit that likely form a catalytic dimetal center.</text>
</comment>
<dbReference type="InterPro" id="IPR006694">
    <property type="entry name" value="Fatty_acid_hydroxylase"/>
</dbReference>
<dbReference type="GO" id="GO:0080132">
    <property type="term" value="F:fatty acid 2-hydroxylase activity"/>
    <property type="evidence" value="ECO:0007669"/>
    <property type="project" value="InterPro"/>
</dbReference>
<dbReference type="FunCoup" id="W4JQW6">
    <property type="interactions" value="108"/>
</dbReference>
<evidence type="ECO:0000256" key="15">
    <source>
        <dbReference type="ARBA" id="ARBA00023098"/>
    </source>
</evidence>
<evidence type="ECO:0000256" key="4">
    <source>
        <dbReference type="ARBA" id="ARBA00005747"/>
    </source>
</evidence>
<evidence type="ECO:0000259" key="22">
    <source>
        <dbReference type="PROSITE" id="PS50255"/>
    </source>
</evidence>
<evidence type="ECO:0000256" key="17">
    <source>
        <dbReference type="ARBA" id="ARBA00023160"/>
    </source>
</evidence>
<dbReference type="OrthoDB" id="2204368at2759"/>
<feature type="binding site" evidence="19">
    <location>
        <position position="338"/>
    </location>
    <ligand>
        <name>Zn(2+)</name>
        <dbReference type="ChEBI" id="CHEBI:29105"/>
        <label>1</label>
    </ligand>
</feature>
<dbReference type="SUPFAM" id="SSF55856">
    <property type="entry name" value="Cytochrome b5-like heme/steroid binding domain"/>
    <property type="match status" value="1"/>
</dbReference>
<feature type="binding site" evidence="19">
    <location>
        <position position="265"/>
    </location>
    <ligand>
        <name>Zn(2+)</name>
        <dbReference type="ChEBI" id="CHEBI:29105"/>
        <label>1</label>
    </ligand>
</feature>
<keyword evidence="11 19" id="KW-0862">Zinc</keyword>
<dbReference type="Pfam" id="PF00173">
    <property type="entry name" value="Cyt-b5"/>
    <property type="match status" value="1"/>
</dbReference>
<comment type="pathway">
    <text evidence="2">Sphingolipid metabolism.</text>
</comment>
<dbReference type="HOGENOM" id="CLU_034756_0_1_1"/>
<evidence type="ECO:0000256" key="21">
    <source>
        <dbReference type="SAM" id="Phobius"/>
    </source>
</evidence>
<dbReference type="PROSITE" id="PS00191">
    <property type="entry name" value="CYTOCHROME_B5_1"/>
    <property type="match status" value="1"/>
</dbReference>
<feature type="binding site" evidence="19">
    <location>
        <position position="261"/>
    </location>
    <ligand>
        <name>Zn(2+)</name>
        <dbReference type="ChEBI" id="CHEBI:29105"/>
        <label>1</label>
    </ligand>
</feature>
<dbReference type="EMBL" id="KI925465">
    <property type="protein sequence ID" value="ETW75957.1"/>
    <property type="molecule type" value="Genomic_DNA"/>
</dbReference>
<keyword evidence="13 18" id="KW-0560">Oxidoreductase</keyword>
<dbReference type="PRINTS" id="PR00363">
    <property type="entry name" value="CYTOCHROMEB5"/>
</dbReference>
<evidence type="ECO:0000256" key="5">
    <source>
        <dbReference type="ARBA" id="ARBA00022516"/>
    </source>
</evidence>
<evidence type="ECO:0000256" key="19">
    <source>
        <dbReference type="PIRSR" id="PIRSR005149-1"/>
    </source>
</evidence>
<dbReference type="Proteomes" id="UP000030671">
    <property type="component" value="Unassembled WGS sequence"/>
</dbReference>
<feature type="binding site" evidence="19">
    <location>
        <position position="342"/>
    </location>
    <ligand>
        <name>Zn(2+)</name>
        <dbReference type="ChEBI" id="CHEBI:29105"/>
        <label>1</label>
    </ligand>
</feature>
<evidence type="ECO:0000256" key="10">
    <source>
        <dbReference type="ARBA" id="ARBA00022832"/>
    </source>
</evidence>
<accession>W4JQW6</accession>
<dbReference type="SMART" id="SM01117">
    <property type="entry name" value="Cyt-b5"/>
    <property type="match status" value="1"/>
</dbReference>
<evidence type="ECO:0000256" key="14">
    <source>
        <dbReference type="ARBA" id="ARBA00023004"/>
    </source>
</evidence>
<protein>
    <recommendedName>
        <fullName evidence="18">Ceramide very long chain fatty acid hydroxylase</fullName>
        <ecNumber evidence="18">1.-.-.-</ecNumber>
    </recommendedName>
</protein>
<organism evidence="23 24">
    <name type="scientific">Heterobasidion irregulare (strain TC 32-1)</name>
    <dbReference type="NCBI Taxonomy" id="747525"/>
    <lineage>
        <taxon>Eukaryota</taxon>
        <taxon>Fungi</taxon>
        <taxon>Dikarya</taxon>
        <taxon>Basidiomycota</taxon>
        <taxon>Agaricomycotina</taxon>
        <taxon>Agaricomycetes</taxon>
        <taxon>Russulales</taxon>
        <taxon>Bondarzewiaceae</taxon>
        <taxon>Heterobasidion</taxon>
        <taxon>Heterobasidion annosum species complex</taxon>
    </lineage>
</organism>
<evidence type="ECO:0000313" key="24">
    <source>
        <dbReference type="Proteomes" id="UP000030671"/>
    </source>
</evidence>
<comment type="pathway">
    <text evidence="3">Lipid metabolism.</text>
</comment>
<keyword evidence="6 20" id="KW-0349">Heme</keyword>
<evidence type="ECO:0000256" key="7">
    <source>
        <dbReference type="ARBA" id="ARBA00022692"/>
    </source>
</evidence>
<dbReference type="InterPro" id="IPR018506">
    <property type="entry name" value="Cyt_B5_heme-BS"/>
</dbReference>
<dbReference type="AlphaFoldDB" id="W4JQW6"/>
<comment type="subcellular location">
    <subcellularLocation>
        <location evidence="1">Endoplasmic reticulum membrane</location>
        <topology evidence="1">Multi-pass membrane protein</topology>
    </subcellularLocation>
</comment>
<feature type="binding site" description="axial binding residue" evidence="20">
    <location>
        <position position="67"/>
    </location>
    <ligand>
        <name>heme</name>
        <dbReference type="ChEBI" id="CHEBI:30413"/>
    </ligand>
    <ligandPart>
        <name>Fe</name>
        <dbReference type="ChEBI" id="CHEBI:18248"/>
    </ligandPart>
</feature>
<dbReference type="PANTHER" id="PTHR12863:SF1">
    <property type="entry name" value="FATTY ACID 2-HYDROXYLASE"/>
    <property type="match status" value="1"/>
</dbReference>
<feature type="binding site" evidence="19">
    <location>
        <position position="341"/>
    </location>
    <ligand>
        <name>Zn(2+)</name>
        <dbReference type="ChEBI" id="CHEBI:29105"/>
        <label>1</label>
    </ligand>
</feature>
<dbReference type="Gene3D" id="3.10.120.10">
    <property type="entry name" value="Cytochrome b5-like heme/steroid binding domain"/>
    <property type="match status" value="1"/>
</dbReference>
<dbReference type="PIRSF" id="PIRSF005149">
    <property type="entry name" value="IPC-B_HD"/>
    <property type="match status" value="1"/>
</dbReference>
<gene>
    <name evidence="23" type="primary">fa2h1</name>
    <name evidence="23" type="ORF">HETIRDRAFT_481508</name>
</gene>
<evidence type="ECO:0000256" key="16">
    <source>
        <dbReference type="ARBA" id="ARBA00023136"/>
    </source>
</evidence>
<comment type="function">
    <text evidence="18">Ceramide hydroxylase involved in the hydroxylation of sphingolipid-associated very long chain fatty acids. Postulated to hydroxylate the very long chain fatty acid of dihydroceramides and phytoceramides at C-2.</text>
</comment>
<keyword evidence="5 18" id="KW-0444">Lipid biosynthesis</keyword>
<feature type="binding site" description="axial binding residue" evidence="20">
    <location>
        <position position="40"/>
    </location>
    <ligand>
        <name>heme</name>
        <dbReference type="ChEBI" id="CHEBI:30413"/>
    </ligand>
    <ligandPart>
        <name>Fe</name>
        <dbReference type="ChEBI" id="CHEBI:18248"/>
    </ligandPart>
</feature>
<dbReference type="KEGG" id="hir:HETIRDRAFT_481508"/>
<dbReference type="InterPro" id="IPR036400">
    <property type="entry name" value="Cyt_B5-like_heme/steroid_sf"/>
</dbReference>
<keyword evidence="15 18" id="KW-0443">Lipid metabolism</keyword>
<dbReference type="EC" id="1.-.-.-" evidence="18"/>
<sequence>MSKRIRMYTAEDVAEHANASSCWVSYKGRIFDVTRFLPDHPGGDELVLKFAGHDVEDAMRDATEHEHSESAYEVLNEFFIGRVGVGENLVSDDWVPADDFHPENTDEAKDYEKNQFLDLRKPLLKQMWEANFSKSYYLQQVHQPRHLSEPVRLFGPSYLEVFTRTKWFVIPTIWLPIATYLGLRSILQFSGPLPPLTSNPYLPLAALLSLPASAYLKTGACILIGNVVWTILEYTLHRFLFHVDYYLPDTPMFLTLHFLLHGIHHYLPMDRLRLVMPPVLFTTLSLPFTRLAHKLFPAAVANGIIAGAFFFYVIYDCMHYAMHHTKLPAYLREQKKYHLAHHYKNFELGFGVTSKVWDYVFNTVIPL</sequence>
<keyword evidence="9 18" id="KW-0256">Endoplasmic reticulum</keyword>
<feature type="binding site" evidence="19">
    <location>
        <position position="237"/>
    </location>
    <ligand>
        <name>Zn(2+)</name>
        <dbReference type="ChEBI" id="CHEBI:29105"/>
        <label>1</label>
    </ligand>
</feature>
<evidence type="ECO:0000256" key="3">
    <source>
        <dbReference type="ARBA" id="ARBA00005189"/>
    </source>
</evidence>
<feature type="binding site" evidence="19">
    <location>
        <position position="242"/>
    </location>
    <ligand>
        <name>Zn(2+)</name>
        <dbReference type="ChEBI" id="CHEBI:29105"/>
        <label>1</label>
    </ligand>
</feature>
<evidence type="ECO:0000256" key="8">
    <source>
        <dbReference type="ARBA" id="ARBA00022723"/>
    </source>
</evidence>
<feature type="binding site" evidence="19">
    <location>
        <position position="264"/>
    </location>
    <ligand>
        <name>Zn(2+)</name>
        <dbReference type="ChEBI" id="CHEBI:29105"/>
        <label>1</label>
    </ligand>
</feature>
<evidence type="ECO:0000256" key="18">
    <source>
        <dbReference type="PIRNR" id="PIRNR005149"/>
    </source>
</evidence>
<dbReference type="STRING" id="747525.W4JQW6"/>
<evidence type="ECO:0000256" key="13">
    <source>
        <dbReference type="ARBA" id="ARBA00023002"/>
    </source>
</evidence>
<feature type="domain" description="Cytochrome b5 heme-binding" evidence="22">
    <location>
        <begin position="5"/>
        <end position="84"/>
    </location>
</feature>
<evidence type="ECO:0000313" key="23">
    <source>
        <dbReference type="EMBL" id="ETW75957.1"/>
    </source>
</evidence>
<feature type="binding site" evidence="19">
    <location>
        <position position="323"/>
    </location>
    <ligand>
        <name>Zn(2+)</name>
        <dbReference type="ChEBI" id="CHEBI:29105"/>
        <label>1</label>
    </ligand>
</feature>
<evidence type="ECO:0000256" key="20">
    <source>
        <dbReference type="PIRSR" id="PIRSR005149-50"/>
    </source>
</evidence>
<keyword evidence="7 21" id="KW-0812">Transmembrane</keyword>
<dbReference type="InParanoid" id="W4JQW6"/>
<dbReference type="eggNOG" id="KOG0539">
    <property type="taxonomic scope" value="Eukaryota"/>
</dbReference>
<keyword evidence="24" id="KW-1185">Reference proteome</keyword>
<evidence type="ECO:0000256" key="6">
    <source>
        <dbReference type="ARBA" id="ARBA00022617"/>
    </source>
</evidence>
<comment type="cofactor">
    <cofactor evidence="20">
        <name>Fe cation</name>
        <dbReference type="ChEBI" id="CHEBI:24875"/>
    </cofactor>
</comment>
<evidence type="ECO:0000256" key="11">
    <source>
        <dbReference type="ARBA" id="ARBA00022833"/>
    </source>
</evidence>
<dbReference type="GeneID" id="20677974"/>
<dbReference type="PANTHER" id="PTHR12863">
    <property type="entry name" value="FATTY ACID HYDROXYLASE"/>
    <property type="match status" value="1"/>
</dbReference>
<name>W4JQW6_HETIT</name>
<dbReference type="PROSITE" id="PS50255">
    <property type="entry name" value="CYTOCHROME_B5_2"/>
    <property type="match status" value="1"/>
</dbReference>
<keyword evidence="17 18" id="KW-0275">Fatty acid biosynthesis</keyword>
<dbReference type="RefSeq" id="XP_009552192.1">
    <property type="nucleotide sequence ID" value="XM_009553897.1"/>
</dbReference>
<feature type="transmembrane region" description="Helical" evidence="21">
    <location>
        <begin position="295"/>
        <end position="315"/>
    </location>
</feature>
<feature type="transmembrane region" description="Helical" evidence="21">
    <location>
        <begin position="167"/>
        <end position="187"/>
    </location>
</feature>
<keyword evidence="10 18" id="KW-0276">Fatty acid metabolism</keyword>
<dbReference type="InterPro" id="IPR001199">
    <property type="entry name" value="Cyt_B5-like_heme/steroid-bd"/>
</dbReference>
<evidence type="ECO:0000256" key="2">
    <source>
        <dbReference type="ARBA" id="ARBA00004991"/>
    </source>
</evidence>
<dbReference type="FunFam" id="3.10.120.10:FF:000007">
    <property type="entry name" value="Sulfite oxidase, mitochondrial"/>
    <property type="match status" value="1"/>
</dbReference>
<dbReference type="GO" id="GO:0005789">
    <property type="term" value="C:endoplasmic reticulum membrane"/>
    <property type="evidence" value="ECO:0007669"/>
    <property type="project" value="UniProtKB-SubCell"/>
</dbReference>